<evidence type="ECO:0000313" key="5">
    <source>
        <dbReference type="Proteomes" id="UP000316726"/>
    </source>
</evidence>
<dbReference type="PANTHER" id="PTHR21481:SF0">
    <property type="entry name" value="PROTEIN CLEC16A"/>
    <property type="match status" value="1"/>
</dbReference>
<gene>
    <name evidence="4" type="ORF">A3770_09p56080</name>
</gene>
<dbReference type="GO" id="GO:0005794">
    <property type="term" value="C:Golgi apparatus"/>
    <property type="evidence" value="ECO:0007669"/>
    <property type="project" value="TreeGrafter"/>
</dbReference>
<dbReference type="GO" id="GO:0007034">
    <property type="term" value="P:vacuolar transport"/>
    <property type="evidence" value="ECO:0007669"/>
    <property type="project" value="TreeGrafter"/>
</dbReference>
<evidence type="ECO:0000313" key="4">
    <source>
        <dbReference type="EMBL" id="QDZ23090.1"/>
    </source>
</evidence>
<dbReference type="Proteomes" id="UP000316726">
    <property type="component" value="Chromosome 9"/>
</dbReference>
<evidence type="ECO:0000259" key="3">
    <source>
        <dbReference type="Pfam" id="PF09758"/>
    </source>
</evidence>
<reference evidence="4 5" key="1">
    <citation type="submission" date="2018-07" db="EMBL/GenBank/DDBJ databases">
        <title>The complete nuclear genome of the prasinophyte Chloropicon primus (CCMP1205).</title>
        <authorList>
            <person name="Pombert J.-F."/>
            <person name="Otis C."/>
            <person name="Turmel M."/>
            <person name="Lemieux C."/>
        </authorList>
    </citation>
    <scope>NUCLEOTIDE SEQUENCE [LARGE SCALE GENOMIC DNA]</scope>
    <source>
        <strain evidence="4 5">CCMP1205</strain>
    </source>
</reference>
<proteinExistence type="predicted"/>
<dbReference type="EMBL" id="CP031042">
    <property type="protein sequence ID" value="QDZ23090.1"/>
    <property type="molecule type" value="Genomic_DNA"/>
</dbReference>
<dbReference type="GO" id="GO:0006914">
    <property type="term" value="P:autophagy"/>
    <property type="evidence" value="ECO:0007669"/>
    <property type="project" value="UniProtKB-KW"/>
</dbReference>
<evidence type="ECO:0000256" key="2">
    <source>
        <dbReference type="SAM" id="MobiDB-lite"/>
    </source>
</evidence>
<organism evidence="4 5">
    <name type="scientific">Chloropicon primus</name>
    <dbReference type="NCBI Taxonomy" id="1764295"/>
    <lineage>
        <taxon>Eukaryota</taxon>
        <taxon>Viridiplantae</taxon>
        <taxon>Chlorophyta</taxon>
        <taxon>Chloropicophyceae</taxon>
        <taxon>Chloropicales</taxon>
        <taxon>Chloropicaceae</taxon>
        <taxon>Chloropicon</taxon>
    </lineage>
</organism>
<sequence>MFQSRKKKSFWSQLFDTEREDRFTIKELGFLHDVLDSNAKVHEGNKDTVVEALRSIAELMIWGDQHDPSFFDFFAEHQTLSYFRRILSQGYCRSGEVAVQILQTLSILTQNIQSEQAIYFLFSNNHVNRIIMQDFNFKDDEVLGYYISFLKTISLKLNAGTVQFFFLKRKKERNAEGNSSGDFHMEFPFYSRIIQFFRHEESMVRAAVRTCTLNIYSVKDAGVRDFLQNSREANAYIANLGKYVVEQCQALSVILPATKQGTIDPKRLDVALEELDDIFYYCYDIYSLFEDGVGEQLMCVVWKDLHRVVLEPFRTQSDGGDANASQEEDNALDSCRLTVSLLILERLFHILHIPGLLDAVFASLFLPKAKALKLAPLVCTTSEEGCGQTGKDDWYSTWPVFRRCIAEEGTHIESTLIARFLTKCIKSKHLNEDVMDAAGLLPSKVKTSRMLFNELTSIDSDVGSGTTESTEAESDKERTPRKKGHRRLNSSEELAHLQLFPQDAESSRTDEAGEEDSDVTALAERLEGLGEEGRPGGAEAGKQDDAPYLILAGLISEPFRVDLVNLVGWMLFQWLPMERSLENKGDKMPDDKDREAVLSPRAGALCGRSIPEVLSLVLDEQMKRCVSQLRVHLQQSWCDGLPLLISRAWQQNKRHLMSPHVSMNAVETAAFLLHDQSNAGNKGRVQTSSHSPGMNTAVSAAKQGNEAVNAFVAMAQLKLWIQTGDLPNDPSVVFGIEKGLFSLDEPVGLVPHDRRPLPISDGSEVDISSMNLVGPNKGGEKEEGSSFVTGALPCRVAFTRGAERKVFFCSDGRHALSSRQKNGQRELGSVCIFLADVNESSGTSGSGRFAKIVAMAPLAGAEPAIDPTHPAWLHLRVRPPLSAFMAVCSMMNASQSFGQQGIKGKKPKLNDGRWTLAFEDAESAKKAAEMVHSQRKRLRGNSEQLLEDFIV</sequence>
<dbReference type="InterPro" id="IPR019155">
    <property type="entry name" value="CLEC16A/TT9_N"/>
</dbReference>
<dbReference type="InterPro" id="IPR039272">
    <property type="entry name" value="CLEC16A/TT9"/>
</dbReference>
<feature type="compositionally biased region" description="Basic residues" evidence="2">
    <location>
        <begin position="479"/>
        <end position="488"/>
    </location>
</feature>
<dbReference type="GO" id="GO:1901096">
    <property type="term" value="P:regulation of autophagosome maturation"/>
    <property type="evidence" value="ECO:0007669"/>
    <property type="project" value="TreeGrafter"/>
</dbReference>
<dbReference type="OrthoDB" id="294052at2759"/>
<feature type="domain" description="FPL" evidence="3">
    <location>
        <begin position="53"/>
        <end position="216"/>
    </location>
</feature>
<protein>
    <recommendedName>
        <fullName evidence="3">FPL domain-containing protein</fullName>
    </recommendedName>
</protein>
<dbReference type="PANTHER" id="PTHR21481">
    <property type="entry name" value="PROTEIN CLEC16A"/>
    <property type="match status" value="1"/>
</dbReference>
<accession>A0A5B8MUH9</accession>
<name>A0A5B8MUH9_9CHLO</name>
<dbReference type="GO" id="GO:0016197">
    <property type="term" value="P:endosomal transport"/>
    <property type="evidence" value="ECO:0007669"/>
    <property type="project" value="TreeGrafter"/>
</dbReference>
<dbReference type="STRING" id="1764295.A0A5B8MUH9"/>
<dbReference type="GO" id="GO:0005770">
    <property type="term" value="C:late endosome"/>
    <property type="evidence" value="ECO:0007669"/>
    <property type="project" value="TreeGrafter"/>
</dbReference>
<feature type="compositionally biased region" description="Polar residues" evidence="2">
    <location>
        <begin position="459"/>
        <end position="469"/>
    </location>
</feature>
<keyword evidence="1" id="KW-0072">Autophagy</keyword>
<evidence type="ECO:0000256" key="1">
    <source>
        <dbReference type="ARBA" id="ARBA00023006"/>
    </source>
</evidence>
<feature type="region of interest" description="Disordered" evidence="2">
    <location>
        <begin position="459"/>
        <end position="520"/>
    </location>
</feature>
<dbReference type="Pfam" id="PF09758">
    <property type="entry name" value="FPL"/>
    <property type="match status" value="1"/>
</dbReference>
<keyword evidence="5" id="KW-1185">Reference proteome</keyword>
<dbReference type="AlphaFoldDB" id="A0A5B8MUH9"/>